<dbReference type="Proteomes" id="UP000317650">
    <property type="component" value="Chromosome 5"/>
</dbReference>
<feature type="transmembrane region" description="Helical" evidence="1">
    <location>
        <begin position="29"/>
        <end position="52"/>
    </location>
</feature>
<reference evidence="2 3" key="1">
    <citation type="journal article" date="2019" name="Nat. Plants">
        <title>Genome sequencing of Musa balbisiana reveals subgenome evolution and function divergence in polyploid bananas.</title>
        <authorList>
            <person name="Yao X."/>
        </authorList>
    </citation>
    <scope>NUCLEOTIDE SEQUENCE [LARGE SCALE GENOMIC DNA]</scope>
    <source>
        <strain evidence="3">cv. DH-PKW</strain>
        <tissue evidence="2">Leaves</tissue>
    </source>
</reference>
<gene>
    <name evidence="2" type="ORF">C4D60_Mb05t16980</name>
</gene>
<evidence type="ECO:0000313" key="3">
    <source>
        <dbReference type="Proteomes" id="UP000317650"/>
    </source>
</evidence>
<sequence length="191" mass="20528">MVCPGFTRGFVRSRIVNFPRLIYDVLGSYANILIILRFFRLGIIPFLSGLLVPLGDAHHLRLDLSTAFTSNPSFRLSDHPNNAADLLSLVIKTGLGPVGSPDMGGPVSMVADFSLLARSGAVDPSFSILFKPHYGDFAIKKTVSSITALAVAVAEFDPLGGMEGDDLIDEAETLIVGFCRHNGVGDRIYGF</sequence>
<dbReference type="PANTHER" id="PTHR34285:SF3">
    <property type="entry name" value="OS08G0510800 PROTEIN"/>
    <property type="match status" value="1"/>
</dbReference>
<dbReference type="STRING" id="52838.A0A4S8JWQ5"/>
<keyword evidence="3" id="KW-1185">Reference proteome</keyword>
<dbReference type="AlphaFoldDB" id="A0A4S8JWQ5"/>
<evidence type="ECO:0000256" key="1">
    <source>
        <dbReference type="SAM" id="Phobius"/>
    </source>
</evidence>
<comment type="caution">
    <text evidence="2">The sequence shown here is derived from an EMBL/GenBank/DDBJ whole genome shotgun (WGS) entry which is preliminary data.</text>
</comment>
<accession>A0A4S8JWQ5</accession>
<keyword evidence="1" id="KW-1133">Transmembrane helix</keyword>
<dbReference type="PANTHER" id="PTHR34285">
    <property type="entry name" value="OS08G0510800 PROTEIN"/>
    <property type="match status" value="1"/>
</dbReference>
<keyword evidence="1" id="KW-0812">Transmembrane</keyword>
<protein>
    <submittedName>
        <fullName evidence="2">Uncharacterized protein</fullName>
    </submittedName>
</protein>
<name>A0A4S8JWQ5_MUSBA</name>
<evidence type="ECO:0000313" key="2">
    <source>
        <dbReference type="EMBL" id="THU66703.1"/>
    </source>
</evidence>
<dbReference type="EMBL" id="PYDT01000003">
    <property type="protein sequence ID" value="THU66703.1"/>
    <property type="molecule type" value="Genomic_DNA"/>
</dbReference>
<organism evidence="2 3">
    <name type="scientific">Musa balbisiana</name>
    <name type="common">Banana</name>
    <dbReference type="NCBI Taxonomy" id="52838"/>
    <lineage>
        <taxon>Eukaryota</taxon>
        <taxon>Viridiplantae</taxon>
        <taxon>Streptophyta</taxon>
        <taxon>Embryophyta</taxon>
        <taxon>Tracheophyta</taxon>
        <taxon>Spermatophyta</taxon>
        <taxon>Magnoliopsida</taxon>
        <taxon>Liliopsida</taxon>
        <taxon>Zingiberales</taxon>
        <taxon>Musaceae</taxon>
        <taxon>Musa</taxon>
    </lineage>
</organism>
<keyword evidence="1" id="KW-0472">Membrane</keyword>
<proteinExistence type="predicted"/>